<dbReference type="EMBL" id="PRLG01000020">
    <property type="protein sequence ID" value="PYY28258.1"/>
    <property type="molecule type" value="Genomic_DNA"/>
</dbReference>
<organism evidence="1 2">
    <name type="scientific">Paenibacillus illinoisensis</name>
    <dbReference type="NCBI Taxonomy" id="59845"/>
    <lineage>
        <taxon>Bacteria</taxon>
        <taxon>Bacillati</taxon>
        <taxon>Bacillota</taxon>
        <taxon>Bacilli</taxon>
        <taxon>Bacillales</taxon>
        <taxon>Paenibacillaceae</taxon>
        <taxon>Paenibacillus</taxon>
    </lineage>
</organism>
<gene>
    <name evidence="1" type="ORF">PIL02S_03404</name>
</gene>
<dbReference type="Proteomes" id="UP000247459">
    <property type="component" value="Unassembled WGS sequence"/>
</dbReference>
<comment type="caution">
    <text evidence="1">The sequence shown here is derived from an EMBL/GenBank/DDBJ whole genome shotgun (WGS) entry which is preliminary data.</text>
</comment>
<sequence length="237" mass="27841">MNVIKRLLVKSSFFRKTIHRSSEEIHKQKLREISNHLKQVKEDMYQLLPLNAWQRFDEQAYISGGCIYSLYHDKTPKDYDFFLRDQSLVDELREFFIERAGYHGSDMSGGTYNGLSLLVTNNAISIGKYQIITQWVGDPQDVISEFDFKHNQFYWKNKRVQTLSDWSYLKGNALVYNEQRARDIVGTIVRIPRFVQRGMTITQKEMSKVLLKLHSVGFTDKEVEILNSNKADRHFSS</sequence>
<proteinExistence type="predicted"/>
<evidence type="ECO:0000313" key="2">
    <source>
        <dbReference type="Proteomes" id="UP000247459"/>
    </source>
</evidence>
<dbReference type="AlphaFoldDB" id="A0A2W0CKA6"/>
<dbReference type="Pfam" id="PF26128">
    <property type="entry name" value="Gad2"/>
    <property type="match status" value="1"/>
</dbReference>
<name>A0A2W0CKA6_9BACL</name>
<evidence type="ECO:0000313" key="1">
    <source>
        <dbReference type="EMBL" id="PYY28258.1"/>
    </source>
</evidence>
<dbReference type="RefSeq" id="WP_258377698.1">
    <property type="nucleotide sequence ID" value="NZ_PRLG01000020.1"/>
</dbReference>
<protein>
    <submittedName>
        <fullName evidence="1">Uncharacterized protein</fullName>
    </submittedName>
</protein>
<accession>A0A2W0CKA6</accession>
<reference evidence="1 2" key="1">
    <citation type="submission" date="2018-01" db="EMBL/GenBank/DDBJ databases">
        <title>Genome sequence of the PGP bacterium Paenibacillus illinoisensis E3.</title>
        <authorList>
            <person name="Rolli E."/>
            <person name="Marasco R."/>
            <person name="Bessem C."/>
            <person name="Michoud G."/>
            <person name="Gaiarsa S."/>
            <person name="Borin S."/>
            <person name="Daffonchio D."/>
        </authorList>
    </citation>
    <scope>NUCLEOTIDE SEQUENCE [LARGE SCALE GENOMIC DNA]</scope>
    <source>
        <strain evidence="1 2">E3</strain>
    </source>
</reference>